<protein>
    <submittedName>
        <fullName evidence="4">CBS domain-containing protein</fullName>
    </submittedName>
</protein>
<dbReference type="SMART" id="SM00116">
    <property type="entry name" value="CBS"/>
    <property type="match status" value="2"/>
</dbReference>
<dbReference type="SUPFAM" id="SSF54631">
    <property type="entry name" value="CBS-domain pair"/>
    <property type="match status" value="1"/>
</dbReference>
<dbReference type="Pfam" id="PF00571">
    <property type="entry name" value="CBS"/>
    <property type="match status" value="2"/>
</dbReference>
<evidence type="ECO:0000313" key="5">
    <source>
        <dbReference type="Proteomes" id="UP000807785"/>
    </source>
</evidence>
<dbReference type="PANTHER" id="PTHR43080:SF2">
    <property type="entry name" value="CBS DOMAIN-CONTAINING PROTEIN"/>
    <property type="match status" value="1"/>
</dbReference>
<dbReference type="InterPro" id="IPR051257">
    <property type="entry name" value="Diverse_CBS-Domain"/>
</dbReference>
<evidence type="ECO:0000256" key="2">
    <source>
        <dbReference type="PROSITE-ProRule" id="PRU00703"/>
    </source>
</evidence>
<evidence type="ECO:0000313" key="4">
    <source>
        <dbReference type="EMBL" id="MBK6975392.1"/>
    </source>
</evidence>
<organism evidence="4 5">
    <name type="scientific">Candidatus Methylophosphatis roskildensis</name>
    <dbReference type="NCBI Taxonomy" id="2899263"/>
    <lineage>
        <taxon>Bacteria</taxon>
        <taxon>Pseudomonadati</taxon>
        <taxon>Pseudomonadota</taxon>
        <taxon>Betaproteobacteria</taxon>
        <taxon>Nitrosomonadales</taxon>
        <taxon>Sterolibacteriaceae</taxon>
        <taxon>Candidatus Methylophosphatis</taxon>
    </lineage>
</organism>
<reference evidence="4" key="1">
    <citation type="submission" date="2020-10" db="EMBL/GenBank/DDBJ databases">
        <title>Connecting structure to function with the recovery of over 1000 high-quality activated sludge metagenome-assembled genomes encoding full-length rRNA genes using long-read sequencing.</title>
        <authorList>
            <person name="Singleton C.M."/>
            <person name="Petriglieri F."/>
            <person name="Kristensen J.M."/>
            <person name="Kirkegaard R.H."/>
            <person name="Michaelsen T.Y."/>
            <person name="Andersen M.H."/>
            <person name="Karst S.M."/>
            <person name="Dueholm M.S."/>
            <person name="Nielsen P.H."/>
            <person name="Albertsen M."/>
        </authorList>
    </citation>
    <scope>NUCLEOTIDE SEQUENCE</scope>
    <source>
        <strain evidence="4">Bjer_18-Q3-R1-45_BAT3C.347</strain>
    </source>
</reference>
<dbReference type="AlphaFoldDB" id="A0A9D7ED53"/>
<evidence type="ECO:0000259" key="3">
    <source>
        <dbReference type="PROSITE" id="PS51371"/>
    </source>
</evidence>
<dbReference type="InterPro" id="IPR000644">
    <property type="entry name" value="CBS_dom"/>
</dbReference>
<dbReference type="PANTHER" id="PTHR43080">
    <property type="entry name" value="CBS DOMAIN-CONTAINING PROTEIN CBSX3, MITOCHONDRIAL"/>
    <property type="match status" value="1"/>
</dbReference>
<dbReference type="Proteomes" id="UP000807785">
    <property type="component" value="Unassembled WGS sequence"/>
</dbReference>
<accession>A0A9D7ED53</accession>
<dbReference type="Gene3D" id="3.10.580.10">
    <property type="entry name" value="CBS-domain"/>
    <property type="match status" value="1"/>
</dbReference>
<gene>
    <name evidence="4" type="ORF">IPH26_21410</name>
</gene>
<name>A0A9D7ED53_9PROT</name>
<feature type="domain" description="CBS" evidence="3">
    <location>
        <begin position="77"/>
        <end position="132"/>
    </location>
</feature>
<evidence type="ECO:0000256" key="1">
    <source>
        <dbReference type="ARBA" id="ARBA00023122"/>
    </source>
</evidence>
<comment type="caution">
    <text evidence="4">The sequence shown here is derived from an EMBL/GenBank/DDBJ whole genome shotgun (WGS) entry which is preliminary data.</text>
</comment>
<proteinExistence type="predicted"/>
<dbReference type="InterPro" id="IPR046342">
    <property type="entry name" value="CBS_dom_sf"/>
</dbReference>
<keyword evidence="1 2" id="KW-0129">CBS domain</keyword>
<sequence length="152" mass="16854">MLIREILATKGSGTVLYTVAPSRTLGEAVEIMNDLDVGSLVVFDHGRMSGMLTFREVLRAVGRAGSTWGSVPVSQVMMTDPIRTTPETVIDDLRREMIEKHQRYIPVMDGDTLMGVVSFHDVAKAILEEQGFENKMLKSYIRDWPTDAGPLA</sequence>
<dbReference type="EMBL" id="JADJEV010000005">
    <property type="protein sequence ID" value="MBK6975392.1"/>
    <property type="molecule type" value="Genomic_DNA"/>
</dbReference>
<dbReference type="PROSITE" id="PS51371">
    <property type="entry name" value="CBS"/>
    <property type="match status" value="2"/>
</dbReference>
<feature type="domain" description="CBS" evidence="3">
    <location>
        <begin position="8"/>
        <end position="67"/>
    </location>
</feature>